<sequence length="76" mass="8762">MYELLFTMCIVQCQAKTSLDTLNYWCLGFNKWTLVLRLFPSVSNFLGRGTLGLMKIESTTLYNKCKDRGRSCQLPT</sequence>
<dbReference type="AlphaFoldDB" id="A0A6A6NWQ0"/>
<keyword evidence="2" id="KW-1185">Reference proteome</keyword>
<dbReference type="EMBL" id="MU001685">
    <property type="protein sequence ID" value="KAF2455887.1"/>
    <property type="molecule type" value="Genomic_DNA"/>
</dbReference>
<proteinExistence type="predicted"/>
<gene>
    <name evidence="1" type="ORF">BDY21DRAFT_62969</name>
</gene>
<protein>
    <submittedName>
        <fullName evidence="1">Uncharacterized protein</fullName>
    </submittedName>
</protein>
<dbReference type="Proteomes" id="UP000799766">
    <property type="component" value="Unassembled WGS sequence"/>
</dbReference>
<evidence type="ECO:0000313" key="1">
    <source>
        <dbReference type="EMBL" id="KAF2455887.1"/>
    </source>
</evidence>
<reference evidence="1" key="1">
    <citation type="journal article" date="2020" name="Stud. Mycol.">
        <title>101 Dothideomycetes genomes: a test case for predicting lifestyles and emergence of pathogens.</title>
        <authorList>
            <person name="Haridas S."/>
            <person name="Albert R."/>
            <person name="Binder M."/>
            <person name="Bloem J."/>
            <person name="Labutti K."/>
            <person name="Salamov A."/>
            <person name="Andreopoulos B."/>
            <person name="Baker S."/>
            <person name="Barry K."/>
            <person name="Bills G."/>
            <person name="Bluhm B."/>
            <person name="Cannon C."/>
            <person name="Castanera R."/>
            <person name="Culley D."/>
            <person name="Daum C."/>
            <person name="Ezra D."/>
            <person name="Gonzalez J."/>
            <person name="Henrissat B."/>
            <person name="Kuo A."/>
            <person name="Liang C."/>
            <person name="Lipzen A."/>
            <person name="Lutzoni F."/>
            <person name="Magnuson J."/>
            <person name="Mondo S."/>
            <person name="Nolan M."/>
            <person name="Ohm R."/>
            <person name="Pangilinan J."/>
            <person name="Park H.-J."/>
            <person name="Ramirez L."/>
            <person name="Alfaro M."/>
            <person name="Sun H."/>
            <person name="Tritt A."/>
            <person name="Yoshinaga Y."/>
            <person name="Zwiers L.-H."/>
            <person name="Turgeon B."/>
            <person name="Goodwin S."/>
            <person name="Spatafora J."/>
            <person name="Crous P."/>
            <person name="Grigoriev I."/>
        </authorList>
    </citation>
    <scope>NUCLEOTIDE SEQUENCE</scope>
    <source>
        <strain evidence="1">ATCC 16933</strain>
    </source>
</reference>
<accession>A0A6A6NWQ0</accession>
<evidence type="ECO:0000313" key="2">
    <source>
        <dbReference type="Proteomes" id="UP000799766"/>
    </source>
</evidence>
<organism evidence="1 2">
    <name type="scientific">Lineolata rhizophorae</name>
    <dbReference type="NCBI Taxonomy" id="578093"/>
    <lineage>
        <taxon>Eukaryota</taxon>
        <taxon>Fungi</taxon>
        <taxon>Dikarya</taxon>
        <taxon>Ascomycota</taxon>
        <taxon>Pezizomycotina</taxon>
        <taxon>Dothideomycetes</taxon>
        <taxon>Dothideomycetes incertae sedis</taxon>
        <taxon>Lineolatales</taxon>
        <taxon>Lineolataceae</taxon>
        <taxon>Lineolata</taxon>
    </lineage>
</organism>
<name>A0A6A6NWQ0_9PEZI</name>